<dbReference type="Proteomes" id="UP000024942">
    <property type="component" value="Unassembled WGS sequence"/>
</dbReference>
<gene>
    <name evidence="2" type="ORF">HOC_20303</name>
</gene>
<feature type="transmembrane region" description="Helical" evidence="1">
    <location>
        <begin position="19"/>
        <end position="41"/>
    </location>
</feature>
<proteinExistence type="predicted"/>
<dbReference type="EMBL" id="ARYL01000087">
    <property type="protein sequence ID" value="KCZ98598.1"/>
    <property type="molecule type" value="Genomic_DNA"/>
</dbReference>
<name>A0A059G118_9PROT</name>
<sequence>HFIVISKAVYMKDAPAELFIHHTWPMAVIAVVTLTAGAWLFRRRMS</sequence>
<comment type="caution">
    <text evidence="2">The sequence shown here is derived from an EMBL/GenBank/DDBJ whole genome shotgun (WGS) entry which is preliminary data.</text>
</comment>
<accession>A0A059G118</accession>
<evidence type="ECO:0000313" key="2">
    <source>
        <dbReference type="EMBL" id="KCZ98598.1"/>
    </source>
</evidence>
<keyword evidence="1" id="KW-1133">Transmembrane helix</keyword>
<protein>
    <submittedName>
        <fullName evidence="2">ABC transporter permease</fullName>
    </submittedName>
</protein>
<keyword evidence="1" id="KW-0472">Membrane</keyword>
<dbReference type="AlphaFoldDB" id="A0A059G118"/>
<evidence type="ECO:0000313" key="3">
    <source>
        <dbReference type="Proteomes" id="UP000024942"/>
    </source>
</evidence>
<keyword evidence="1" id="KW-0812">Transmembrane</keyword>
<organism evidence="2 3">
    <name type="scientific">Hyphomonas oceanitis SCH89</name>
    <dbReference type="NCBI Taxonomy" id="1280953"/>
    <lineage>
        <taxon>Bacteria</taxon>
        <taxon>Pseudomonadati</taxon>
        <taxon>Pseudomonadota</taxon>
        <taxon>Alphaproteobacteria</taxon>
        <taxon>Hyphomonadales</taxon>
        <taxon>Hyphomonadaceae</taxon>
        <taxon>Hyphomonas</taxon>
    </lineage>
</organism>
<keyword evidence="3" id="KW-1185">Reference proteome</keyword>
<dbReference type="PATRIC" id="fig|1280953.3.peg.4035"/>
<reference evidence="2 3" key="1">
    <citation type="journal article" date="2014" name="Antonie Van Leeuwenhoek">
        <title>Hyphomonas beringensis sp. nov. and Hyphomonas chukchiensis sp. nov., isolated from surface seawater of the Bering Sea and Chukchi Sea.</title>
        <authorList>
            <person name="Li C."/>
            <person name="Lai Q."/>
            <person name="Li G."/>
            <person name="Dong C."/>
            <person name="Wang J."/>
            <person name="Liao Y."/>
            <person name="Shao Z."/>
        </authorList>
    </citation>
    <scope>NUCLEOTIDE SEQUENCE [LARGE SCALE GENOMIC DNA]</scope>
    <source>
        <strain evidence="2 3">SCH89</strain>
    </source>
</reference>
<evidence type="ECO:0000256" key="1">
    <source>
        <dbReference type="SAM" id="Phobius"/>
    </source>
</evidence>
<feature type="non-terminal residue" evidence="2">
    <location>
        <position position="1"/>
    </location>
</feature>